<keyword evidence="7" id="KW-0961">Cell wall biogenesis/degradation</keyword>
<dbReference type="SUPFAM" id="SSF51126">
    <property type="entry name" value="Pectin lyase-like"/>
    <property type="match status" value="1"/>
</dbReference>
<dbReference type="GO" id="GO:0005975">
    <property type="term" value="P:carbohydrate metabolic process"/>
    <property type="evidence" value="ECO:0007669"/>
    <property type="project" value="InterPro"/>
</dbReference>
<comment type="similarity">
    <text evidence="2 9">Belongs to the glycosyl hydrolase 28 family.</text>
</comment>
<evidence type="ECO:0000256" key="9">
    <source>
        <dbReference type="RuleBase" id="RU361169"/>
    </source>
</evidence>
<evidence type="ECO:0000256" key="7">
    <source>
        <dbReference type="ARBA" id="ARBA00023316"/>
    </source>
</evidence>
<dbReference type="PANTHER" id="PTHR31375">
    <property type="match status" value="1"/>
</dbReference>
<dbReference type="FunFam" id="2.160.20.10:FF:000004">
    <property type="entry name" value="Pectin lyase-like superfamily protein"/>
    <property type="match status" value="1"/>
</dbReference>
<evidence type="ECO:0000256" key="4">
    <source>
        <dbReference type="ARBA" id="ARBA00022525"/>
    </source>
</evidence>
<dbReference type="InterPro" id="IPR011050">
    <property type="entry name" value="Pectin_lyase_fold/virulence"/>
</dbReference>
<evidence type="ECO:0000313" key="13">
    <source>
        <dbReference type="Proteomes" id="UP000595140"/>
    </source>
</evidence>
<dbReference type="Proteomes" id="UP000595140">
    <property type="component" value="Unassembled WGS sequence"/>
</dbReference>
<proteinExistence type="inferred from homology"/>
<dbReference type="InterPro" id="IPR006626">
    <property type="entry name" value="PbH1"/>
</dbReference>
<evidence type="ECO:0000256" key="8">
    <source>
        <dbReference type="PROSITE-ProRule" id="PRU10052"/>
    </source>
</evidence>
<evidence type="ECO:0000259" key="11">
    <source>
        <dbReference type="Pfam" id="PF14303"/>
    </source>
</evidence>
<dbReference type="InterPro" id="IPR000743">
    <property type="entry name" value="Glyco_hydro_28"/>
</dbReference>
<evidence type="ECO:0000313" key="12">
    <source>
        <dbReference type="EMBL" id="VFQ85597.1"/>
    </source>
</evidence>
<feature type="region of interest" description="Disordered" evidence="10">
    <location>
        <begin position="78"/>
        <end position="150"/>
    </location>
</feature>
<feature type="domain" description="No apical meristem-associated C-terminal" evidence="11">
    <location>
        <begin position="68"/>
        <end position="167"/>
    </location>
</feature>
<sequence length="567" mass="62341">MNKDGSYRTRDQLTSKWSHINRKVRKFVGVYEECARSRRRGTNDANVLRLATTRYQDDGHQGKVPIDLWKILSRSPKWQQLNNPDGGSSKKRSSVDAEVEVDETIGSSDQMPPFNVADSDDEDPIPRPIGRKKAKSIASGSGGSGSVSVSSRDEIGQAMFEQLHVFNLREEERMKLKEKEMKRTDDLRAKNKRSRSREAFDQIADGVSENSPAFLRAWEDACRHPGKSRVIVPKGTFKIWSTTFVGPCLGPISFVIEGVLRAPTHPSEFRSDTWLGFRYVDRLSVKGGGYLDGQGHAAWPFNDCSTNPNCFPLPVSLRLDFVRKARINHLRSINSKNTHFSLFACDKIQISRVRLTAPGDSPNTDGIRIGASTNVKISHATIQTGDDCVSIITGSNNIRVNDVACGPGHGISIGSLGKSQGDFVSDVQVTNCTFVGTQNGVRIKTWAADSMSSTVSNIFFGYIAMQNVNNPIIIDQVYCPGQLPDCYTLGKSLSRVQIKDVTFYNIWGSSASKVALALKCSALVPCQDIVLNKIDLSYNGQEGGPAISECSNVNGKSYGKQFPNGCL</sequence>
<keyword evidence="13" id="KW-1185">Reference proteome</keyword>
<reference evidence="12 13" key="1">
    <citation type="submission" date="2018-04" db="EMBL/GenBank/DDBJ databases">
        <authorList>
            <person name="Vogel A."/>
        </authorList>
    </citation>
    <scope>NUCLEOTIDE SEQUENCE [LARGE SCALE GENOMIC DNA]</scope>
</reference>
<protein>
    <recommendedName>
        <fullName evidence="11">No apical meristem-associated C-terminal domain-containing protein</fullName>
    </recommendedName>
</protein>
<dbReference type="Gene3D" id="2.160.20.10">
    <property type="entry name" value="Single-stranded right-handed beta-helix, Pectin lyase-like"/>
    <property type="match status" value="1"/>
</dbReference>
<accession>A0A484MAN3</accession>
<keyword evidence="5 9" id="KW-0378">Hydrolase</keyword>
<dbReference type="EMBL" id="OOIL02002950">
    <property type="protein sequence ID" value="VFQ85597.1"/>
    <property type="molecule type" value="Genomic_DNA"/>
</dbReference>
<dbReference type="AlphaFoldDB" id="A0A484MAN3"/>
<evidence type="ECO:0000256" key="1">
    <source>
        <dbReference type="ARBA" id="ARBA00004191"/>
    </source>
</evidence>
<dbReference type="Pfam" id="PF14303">
    <property type="entry name" value="NAM-associated"/>
    <property type="match status" value="1"/>
</dbReference>
<dbReference type="GO" id="GO:0071555">
    <property type="term" value="P:cell wall organization"/>
    <property type="evidence" value="ECO:0007669"/>
    <property type="project" value="UniProtKB-KW"/>
</dbReference>
<keyword evidence="6 9" id="KW-0326">Glycosidase</keyword>
<organism evidence="12 13">
    <name type="scientific">Cuscuta campestris</name>
    <dbReference type="NCBI Taxonomy" id="132261"/>
    <lineage>
        <taxon>Eukaryota</taxon>
        <taxon>Viridiplantae</taxon>
        <taxon>Streptophyta</taxon>
        <taxon>Embryophyta</taxon>
        <taxon>Tracheophyta</taxon>
        <taxon>Spermatophyta</taxon>
        <taxon>Magnoliopsida</taxon>
        <taxon>eudicotyledons</taxon>
        <taxon>Gunneridae</taxon>
        <taxon>Pentapetalae</taxon>
        <taxon>asterids</taxon>
        <taxon>lamiids</taxon>
        <taxon>Solanales</taxon>
        <taxon>Convolvulaceae</taxon>
        <taxon>Cuscuteae</taxon>
        <taxon>Cuscuta</taxon>
        <taxon>Cuscuta subgen. Grammica</taxon>
        <taxon>Cuscuta sect. Cleistogrammica</taxon>
    </lineage>
</organism>
<dbReference type="GO" id="GO:0004650">
    <property type="term" value="F:polygalacturonase activity"/>
    <property type="evidence" value="ECO:0007669"/>
    <property type="project" value="InterPro"/>
</dbReference>
<keyword evidence="4" id="KW-0964">Secreted</keyword>
<dbReference type="SMART" id="SM00710">
    <property type="entry name" value="PbH1"/>
    <property type="match status" value="5"/>
</dbReference>
<gene>
    <name evidence="12" type="ORF">CCAM_LOCUS27373</name>
</gene>
<keyword evidence="3" id="KW-0134">Cell wall</keyword>
<evidence type="ECO:0000256" key="2">
    <source>
        <dbReference type="ARBA" id="ARBA00008834"/>
    </source>
</evidence>
<name>A0A484MAN3_9ASTE</name>
<dbReference type="PROSITE" id="PS00502">
    <property type="entry name" value="POLYGALACTURONASE"/>
    <property type="match status" value="1"/>
</dbReference>
<feature type="active site" evidence="8">
    <location>
        <position position="409"/>
    </location>
</feature>
<comment type="subcellular location">
    <subcellularLocation>
        <location evidence="1">Secreted</location>
        <location evidence="1">Cell wall</location>
    </subcellularLocation>
</comment>
<evidence type="ECO:0000256" key="10">
    <source>
        <dbReference type="SAM" id="MobiDB-lite"/>
    </source>
</evidence>
<dbReference type="Pfam" id="PF00295">
    <property type="entry name" value="Glyco_hydro_28"/>
    <property type="match status" value="1"/>
</dbReference>
<dbReference type="InterPro" id="IPR012334">
    <property type="entry name" value="Pectin_lyas_fold"/>
</dbReference>
<evidence type="ECO:0000256" key="3">
    <source>
        <dbReference type="ARBA" id="ARBA00022512"/>
    </source>
</evidence>
<evidence type="ECO:0000256" key="5">
    <source>
        <dbReference type="ARBA" id="ARBA00022801"/>
    </source>
</evidence>
<evidence type="ECO:0000256" key="6">
    <source>
        <dbReference type="ARBA" id="ARBA00023295"/>
    </source>
</evidence>
<dbReference type="OrthoDB" id="187139at2759"/>
<dbReference type="InterPro" id="IPR029466">
    <property type="entry name" value="NAM-associated_C"/>
</dbReference>